<feature type="region of interest" description="Disordered" evidence="1">
    <location>
        <begin position="294"/>
        <end position="316"/>
    </location>
</feature>
<sequence>MMEQIRRSQSQPLTLWHFCYSKPGIYEYGLPLLEPFPYIAFAEPSRVQVIKITTDESHLASLVQRPYSIIHTAILRCDRDVYHLPGDLFGRSAPLLRNFCIINCLPPSASLPALTGLTNLSMTFGQNTGIFSLVCLNSKGLLEFLRGMPLLERLSINDPRRDSPRSMIESPSPQRDIHLDRLRSIHIVGHPEYCRFLAYLNYPNILFALLNIQRQLLVAMADDLAIQGVCRLAKHVAERSPTLRRLTFRGVDSRSQWEGKLCVARAHSQLQYEEEEEEAFTVSHAIFAGPYARAGSGSALRGSSARTPPGTRTLRP</sequence>
<dbReference type="EMBL" id="JASNQZ010000002">
    <property type="protein sequence ID" value="KAL0960150.1"/>
    <property type="molecule type" value="Genomic_DNA"/>
</dbReference>
<protein>
    <submittedName>
        <fullName evidence="2">Uncharacterized protein</fullName>
    </submittedName>
</protein>
<proteinExistence type="predicted"/>
<dbReference type="Proteomes" id="UP001556367">
    <property type="component" value="Unassembled WGS sequence"/>
</dbReference>
<comment type="caution">
    <text evidence="2">The sequence shown here is derived from an EMBL/GenBank/DDBJ whole genome shotgun (WGS) entry which is preliminary data.</text>
</comment>
<name>A0ABR3JXL3_9AGAR</name>
<gene>
    <name evidence="2" type="ORF">HGRIS_011785</name>
</gene>
<evidence type="ECO:0000313" key="2">
    <source>
        <dbReference type="EMBL" id="KAL0960150.1"/>
    </source>
</evidence>
<evidence type="ECO:0000256" key="1">
    <source>
        <dbReference type="SAM" id="MobiDB-lite"/>
    </source>
</evidence>
<reference evidence="3" key="1">
    <citation type="submission" date="2024-06" db="EMBL/GenBank/DDBJ databases">
        <title>Multi-omics analyses provide insights into the biosynthesis of the anticancer antibiotic pleurotin in Hohenbuehelia grisea.</title>
        <authorList>
            <person name="Weaver J.A."/>
            <person name="Alberti F."/>
        </authorList>
    </citation>
    <scope>NUCLEOTIDE SEQUENCE [LARGE SCALE GENOMIC DNA]</scope>
    <source>
        <strain evidence="3">T-177</strain>
    </source>
</reference>
<accession>A0ABR3JXL3</accession>
<feature type="compositionally biased region" description="Low complexity" evidence="1">
    <location>
        <begin position="294"/>
        <end position="306"/>
    </location>
</feature>
<keyword evidence="3" id="KW-1185">Reference proteome</keyword>
<organism evidence="2 3">
    <name type="scientific">Hohenbuehelia grisea</name>
    <dbReference type="NCBI Taxonomy" id="104357"/>
    <lineage>
        <taxon>Eukaryota</taxon>
        <taxon>Fungi</taxon>
        <taxon>Dikarya</taxon>
        <taxon>Basidiomycota</taxon>
        <taxon>Agaricomycotina</taxon>
        <taxon>Agaricomycetes</taxon>
        <taxon>Agaricomycetidae</taxon>
        <taxon>Agaricales</taxon>
        <taxon>Pleurotineae</taxon>
        <taxon>Pleurotaceae</taxon>
        <taxon>Hohenbuehelia</taxon>
    </lineage>
</organism>
<evidence type="ECO:0000313" key="3">
    <source>
        <dbReference type="Proteomes" id="UP001556367"/>
    </source>
</evidence>